<dbReference type="EC" id="2.1.1.228" evidence="10"/>
<dbReference type="FunFam" id="3.30.300.110:FF:000001">
    <property type="entry name" value="tRNA (guanine(37)-N1)-methyltransferase"/>
    <property type="match status" value="1"/>
</dbReference>
<dbReference type="Pfam" id="PF25133">
    <property type="entry name" value="TYW2_N_2"/>
    <property type="match status" value="1"/>
</dbReference>
<dbReference type="SUPFAM" id="SSF53335">
    <property type="entry name" value="S-adenosyl-L-methionine-dependent methyltransferases"/>
    <property type="match status" value="1"/>
</dbReference>
<comment type="subunit">
    <text evidence="10">Monomer.</text>
</comment>
<dbReference type="Pfam" id="PF02475">
    <property type="entry name" value="TRM5-TYW2_MTfase"/>
    <property type="match status" value="1"/>
</dbReference>
<dbReference type="GO" id="GO:0005634">
    <property type="term" value="C:nucleus"/>
    <property type="evidence" value="ECO:0007669"/>
    <property type="project" value="UniProtKB-SubCell"/>
</dbReference>
<dbReference type="GeneID" id="7047842"/>
<accession>B6JV53</accession>
<gene>
    <name evidence="13" type="primary">trm5</name>
    <name evidence="10" type="synonym">TRM5</name>
    <name evidence="12" type="ORF">SJAG_00255</name>
</gene>
<dbReference type="AlphaFoldDB" id="B6JV53"/>
<keyword evidence="8 10" id="KW-0539">Nucleus</keyword>
<feature type="binding site" evidence="10">
    <location>
        <begin position="286"/>
        <end position="287"/>
    </location>
    <ligand>
        <name>S-adenosyl-L-methionine</name>
        <dbReference type="ChEBI" id="CHEBI:59789"/>
    </ligand>
</feature>
<comment type="catalytic activity">
    <reaction evidence="9 10">
        <text>guanosine(37) in tRNA + S-adenosyl-L-methionine = N(1)-methylguanosine(37) in tRNA + S-adenosyl-L-homocysteine + H(+)</text>
        <dbReference type="Rhea" id="RHEA:36899"/>
        <dbReference type="Rhea" id="RHEA-COMP:10145"/>
        <dbReference type="Rhea" id="RHEA-COMP:10147"/>
        <dbReference type="ChEBI" id="CHEBI:15378"/>
        <dbReference type="ChEBI" id="CHEBI:57856"/>
        <dbReference type="ChEBI" id="CHEBI:59789"/>
        <dbReference type="ChEBI" id="CHEBI:73542"/>
        <dbReference type="ChEBI" id="CHEBI:74269"/>
        <dbReference type="EC" id="2.1.1.228"/>
    </reaction>
</comment>
<dbReference type="GO" id="GO:0008175">
    <property type="term" value="F:tRNA methyltransferase activity"/>
    <property type="evidence" value="ECO:0000318"/>
    <property type="project" value="GO_Central"/>
</dbReference>
<keyword evidence="14" id="KW-1185">Reference proteome</keyword>
<dbReference type="Gene3D" id="3.40.50.150">
    <property type="entry name" value="Vaccinia Virus protein VP39"/>
    <property type="match status" value="1"/>
</dbReference>
<evidence type="ECO:0000256" key="3">
    <source>
        <dbReference type="ARBA" id="ARBA00022603"/>
    </source>
</evidence>
<dbReference type="OMA" id="VGSHSQF"/>
<reference evidence="12 14" key="1">
    <citation type="journal article" date="2011" name="Science">
        <title>Comparative functional genomics of the fission yeasts.</title>
        <authorList>
            <person name="Rhind N."/>
            <person name="Chen Z."/>
            <person name="Yassour M."/>
            <person name="Thompson D.A."/>
            <person name="Haas B.J."/>
            <person name="Habib N."/>
            <person name="Wapinski I."/>
            <person name="Roy S."/>
            <person name="Lin M.F."/>
            <person name="Heiman D.I."/>
            <person name="Young S.K."/>
            <person name="Furuya K."/>
            <person name="Guo Y."/>
            <person name="Pidoux A."/>
            <person name="Chen H.M."/>
            <person name="Robbertse B."/>
            <person name="Goldberg J.M."/>
            <person name="Aoki K."/>
            <person name="Bayne E.H."/>
            <person name="Berlin A.M."/>
            <person name="Desjardins C.A."/>
            <person name="Dobbs E."/>
            <person name="Dukaj L."/>
            <person name="Fan L."/>
            <person name="FitzGerald M.G."/>
            <person name="French C."/>
            <person name="Gujja S."/>
            <person name="Hansen K."/>
            <person name="Keifenheim D."/>
            <person name="Levin J.Z."/>
            <person name="Mosher R.A."/>
            <person name="Mueller C.A."/>
            <person name="Pfiffner J."/>
            <person name="Priest M."/>
            <person name="Russ C."/>
            <person name="Smialowska A."/>
            <person name="Swoboda P."/>
            <person name="Sykes S.M."/>
            <person name="Vaughn M."/>
            <person name="Vengrova S."/>
            <person name="Yoder R."/>
            <person name="Zeng Q."/>
            <person name="Allshire R."/>
            <person name="Baulcombe D."/>
            <person name="Birren B.W."/>
            <person name="Brown W."/>
            <person name="Ekwall K."/>
            <person name="Kellis M."/>
            <person name="Leatherwood J."/>
            <person name="Levin H."/>
            <person name="Margalit H."/>
            <person name="Martienssen R."/>
            <person name="Nieduszynski C.A."/>
            <person name="Spatafora J.W."/>
            <person name="Friedman N."/>
            <person name="Dalgaard J.Z."/>
            <person name="Baumann P."/>
            <person name="Niki H."/>
            <person name="Regev A."/>
            <person name="Nusbaum C."/>
        </authorList>
    </citation>
    <scope>NUCLEOTIDE SEQUENCE [LARGE SCALE GENOMIC DNA]</scope>
    <source>
        <strain evidence="14">yFS275 / FY16936</strain>
    </source>
</reference>
<dbReference type="HAMAP" id="MF_03152">
    <property type="entry name" value="TRM5"/>
    <property type="match status" value="1"/>
</dbReference>
<dbReference type="InterPro" id="IPR025792">
    <property type="entry name" value="tRNA_Gua_MeTrfase_euk"/>
</dbReference>
<dbReference type="RefSeq" id="XP_002171547.1">
    <property type="nucleotide sequence ID" value="XM_002171511.2"/>
</dbReference>
<dbReference type="GO" id="GO:0052906">
    <property type="term" value="F:tRNA (guanine(37)-N1)-methyltransferase activity"/>
    <property type="evidence" value="ECO:0007669"/>
    <property type="project" value="UniProtKB-UniRule"/>
</dbReference>
<dbReference type="OrthoDB" id="408788at2759"/>
<evidence type="ECO:0000256" key="5">
    <source>
        <dbReference type="ARBA" id="ARBA00022691"/>
    </source>
</evidence>
<dbReference type="GO" id="GO:0005759">
    <property type="term" value="C:mitochondrial matrix"/>
    <property type="evidence" value="ECO:0000318"/>
    <property type="project" value="GO_Central"/>
</dbReference>
<keyword evidence="4 10" id="KW-0808">Transferase</keyword>
<dbReference type="Gene3D" id="3.30.300.110">
    <property type="entry name" value="Met-10+ protein-like domains"/>
    <property type="match status" value="1"/>
</dbReference>
<name>B6JV53_SCHJY</name>
<dbReference type="InterPro" id="IPR056744">
    <property type="entry name" value="TRM5/TYW2-like_N"/>
</dbReference>
<feature type="domain" description="SAM-dependent methyltransferase TRM5/TYW2-type" evidence="11">
    <location>
        <begin position="131"/>
        <end position="427"/>
    </location>
</feature>
<evidence type="ECO:0000259" key="11">
    <source>
        <dbReference type="PROSITE" id="PS51684"/>
    </source>
</evidence>
<dbReference type="PANTHER" id="PTHR23245">
    <property type="entry name" value="TRNA METHYLTRANSFERASE"/>
    <property type="match status" value="1"/>
</dbReference>
<sequence length="434" mass="49705">MEPLKLAKVVIPPYTKVLDKSLFEKLFRLVAAKVTPHQVGLLNKNYQSALLNWPRVKRVFDADNEKLVLLSPEFDIDDFTGQYKQINSFFKENDIHLVPYLLYLDYNYWRADEILDAFLPDAQKEDHPSGFTAVGHIAHMNLRDEWLPFKYLIGQVILDKNPSIKTVVNKTATIDTKFRTFSMEVLAGEDNFIVTQHESGCRFRFDFSKVYWNSRLSTEHDRLIQQFQPGEAVCDVMAGVGPFACPAGKKQVIVFANDLNPHSYESLVQNVTLNKVDAFVKPFMKDGREFIKQSTDELLSFSKTGPIHFSPAKKPKGKKGGDVSTSRDFVIPPVFQHYVMNLPGSALEFLDAFRGCYAGKEDLFKDYPLPKVHVHCFCRYDPPTEDLLNRIYESLGHRFEASEVTMHFVRKVAPKKDMYCCTFTLPASVIFAKD</sequence>
<feature type="binding site" evidence="10">
    <location>
        <position position="341"/>
    </location>
    <ligand>
        <name>S-adenosyl-L-methionine</name>
        <dbReference type="ChEBI" id="CHEBI:59789"/>
    </ligand>
</feature>
<dbReference type="EMBL" id="KE651166">
    <property type="protein sequence ID" value="EEB05254.1"/>
    <property type="molecule type" value="Genomic_DNA"/>
</dbReference>
<evidence type="ECO:0000313" key="12">
    <source>
        <dbReference type="EMBL" id="EEB05254.1"/>
    </source>
</evidence>
<feature type="binding site" evidence="10">
    <location>
        <begin position="258"/>
        <end position="259"/>
    </location>
    <ligand>
        <name>S-adenosyl-L-methionine</name>
        <dbReference type="ChEBI" id="CHEBI:59789"/>
    </ligand>
</feature>
<dbReference type="GO" id="GO:0005737">
    <property type="term" value="C:cytoplasm"/>
    <property type="evidence" value="ECO:0000318"/>
    <property type="project" value="GO_Central"/>
</dbReference>
<evidence type="ECO:0000256" key="6">
    <source>
        <dbReference type="ARBA" id="ARBA00022694"/>
    </source>
</evidence>
<evidence type="ECO:0000256" key="9">
    <source>
        <dbReference type="ARBA" id="ARBA00047783"/>
    </source>
</evidence>
<comment type="function">
    <text evidence="10">Specifically methylates the N1 position of guanosine-37 in various cytoplasmic and mitochondrial tRNAs. Methylation is not dependent on the nature of the nucleoside 5' of the target nucleoside. This is the first step in the biosynthesis of wybutosine (yW), a modified base adjacent to the anticodon of tRNAs and required for accurate decoding.</text>
</comment>
<protein>
    <recommendedName>
        <fullName evidence="10">tRNA (guanine(37)-N1)-methyltransferase</fullName>
        <ecNumber evidence="10">2.1.1.228</ecNumber>
    </recommendedName>
    <alternativeName>
        <fullName evidence="10">M1G-methyltransferase</fullName>
    </alternativeName>
    <alternativeName>
        <fullName evidence="10">tRNA [GM37] methyltransferase</fullName>
    </alternativeName>
    <alternativeName>
        <fullName evidence="10">tRNA methyltransferase 5</fullName>
    </alternativeName>
</protein>
<keyword evidence="2 10" id="KW-0963">Cytoplasm</keyword>
<dbReference type="PROSITE" id="PS51684">
    <property type="entry name" value="SAM_MT_TRM5_TYW2"/>
    <property type="match status" value="1"/>
</dbReference>
<dbReference type="GO" id="GO:0070901">
    <property type="term" value="P:mitochondrial tRNA methylation"/>
    <property type="evidence" value="ECO:0000318"/>
    <property type="project" value="GO_Central"/>
</dbReference>
<dbReference type="Proteomes" id="UP000001744">
    <property type="component" value="Unassembled WGS sequence"/>
</dbReference>
<feature type="binding site" evidence="10">
    <location>
        <position position="220"/>
    </location>
    <ligand>
        <name>S-adenosyl-L-methionine</name>
        <dbReference type="ChEBI" id="CHEBI:59789"/>
    </ligand>
</feature>
<dbReference type="STRING" id="402676.B6JV53"/>
<evidence type="ECO:0000256" key="1">
    <source>
        <dbReference type="ARBA" id="ARBA00009775"/>
    </source>
</evidence>
<evidence type="ECO:0000256" key="4">
    <source>
        <dbReference type="ARBA" id="ARBA00022679"/>
    </source>
</evidence>
<dbReference type="InterPro" id="IPR056743">
    <property type="entry name" value="TRM5-TYW2-like_MTfase"/>
</dbReference>
<evidence type="ECO:0000313" key="13">
    <source>
        <dbReference type="JaponicusDB" id="SJAG_00255"/>
    </source>
</evidence>
<evidence type="ECO:0000313" key="14">
    <source>
        <dbReference type="Proteomes" id="UP000001744"/>
    </source>
</evidence>
<dbReference type="PANTHER" id="PTHR23245:SF36">
    <property type="entry name" value="TRNA (GUANINE(37)-N1)-METHYLTRANSFERASE"/>
    <property type="match status" value="1"/>
</dbReference>
<keyword evidence="3 10" id="KW-0489">Methyltransferase</keyword>
<evidence type="ECO:0000256" key="2">
    <source>
        <dbReference type="ARBA" id="ARBA00022490"/>
    </source>
</evidence>
<organism evidence="12 14">
    <name type="scientific">Schizosaccharomyces japonicus (strain yFS275 / FY16936)</name>
    <name type="common">Fission yeast</name>
    <dbReference type="NCBI Taxonomy" id="402676"/>
    <lineage>
        <taxon>Eukaryota</taxon>
        <taxon>Fungi</taxon>
        <taxon>Dikarya</taxon>
        <taxon>Ascomycota</taxon>
        <taxon>Taphrinomycotina</taxon>
        <taxon>Schizosaccharomycetes</taxon>
        <taxon>Schizosaccharomycetales</taxon>
        <taxon>Schizosaccharomycetaceae</taxon>
        <taxon>Schizosaccharomyces</taxon>
    </lineage>
</organism>
<comment type="subcellular location">
    <subcellularLocation>
        <location evidence="10">Mitochondrion matrix</location>
    </subcellularLocation>
    <subcellularLocation>
        <location evidence="10">Nucleus</location>
    </subcellularLocation>
    <subcellularLocation>
        <location evidence="10">Cytoplasm</location>
    </subcellularLocation>
    <text evidence="10">Predominantly in the mitochondria and in the nucleus.</text>
</comment>
<dbReference type="HOGENOM" id="CLU_022610_2_3_1"/>
<keyword evidence="6 10" id="KW-0819">tRNA processing</keyword>
<comment type="similarity">
    <text evidence="10">Belongs to the TRM5 / TYW2 family.</text>
</comment>
<dbReference type="GO" id="GO:0002939">
    <property type="term" value="P:tRNA N1-guanine methylation"/>
    <property type="evidence" value="ECO:0000318"/>
    <property type="project" value="GO_Central"/>
</dbReference>
<dbReference type="eggNOG" id="KOG2078">
    <property type="taxonomic scope" value="Eukaryota"/>
</dbReference>
<evidence type="ECO:0000256" key="8">
    <source>
        <dbReference type="ARBA" id="ARBA00023242"/>
    </source>
</evidence>
<keyword evidence="5 10" id="KW-0949">S-adenosyl-L-methionine</keyword>
<evidence type="ECO:0000256" key="7">
    <source>
        <dbReference type="ARBA" id="ARBA00023128"/>
    </source>
</evidence>
<proteinExistence type="inferred from homology"/>
<comment type="similarity">
    <text evidence="1">Belongs to the class I-like SAM-binding methyltransferase superfamily. TRM5/TYW2 family.</text>
</comment>
<dbReference type="InterPro" id="IPR029063">
    <property type="entry name" value="SAM-dependent_MTases_sf"/>
</dbReference>
<evidence type="ECO:0000256" key="10">
    <source>
        <dbReference type="HAMAP-Rule" id="MF_03152"/>
    </source>
</evidence>
<dbReference type="InterPro" id="IPR030382">
    <property type="entry name" value="MeTrfase_TRM5/TYW2"/>
</dbReference>
<dbReference type="JaponicusDB" id="SJAG_00255">
    <property type="gene designation" value="trm5"/>
</dbReference>
<dbReference type="VEuPathDB" id="FungiDB:SJAG_00255"/>
<keyword evidence="7 10" id="KW-0496">Mitochondrion</keyword>